<keyword evidence="3 8" id="KW-0812">Transmembrane</keyword>
<dbReference type="GO" id="GO:0005789">
    <property type="term" value="C:endoplasmic reticulum membrane"/>
    <property type="evidence" value="ECO:0007669"/>
    <property type="project" value="UniProtKB-SubCell"/>
</dbReference>
<comment type="similarity">
    <text evidence="2">Belongs to the INSIG family.</text>
</comment>
<dbReference type="PANTHER" id="PTHR15301:SF3">
    <property type="entry name" value="PROTEIN NSG1-RELATED"/>
    <property type="match status" value="1"/>
</dbReference>
<accession>A0A9W7XD83</accession>
<evidence type="ECO:0000313" key="10">
    <source>
        <dbReference type="Proteomes" id="UP001145021"/>
    </source>
</evidence>
<feature type="transmembrane region" description="Helical" evidence="8">
    <location>
        <begin position="304"/>
        <end position="325"/>
    </location>
</feature>
<reference evidence="9" key="1">
    <citation type="submission" date="2022-07" db="EMBL/GenBank/DDBJ databases">
        <title>Phylogenomic reconstructions and comparative analyses of Kickxellomycotina fungi.</title>
        <authorList>
            <person name="Reynolds N.K."/>
            <person name="Stajich J.E."/>
            <person name="Barry K."/>
            <person name="Grigoriev I.V."/>
            <person name="Crous P."/>
            <person name="Smith M.E."/>
        </authorList>
    </citation>
    <scope>NUCLEOTIDE SEQUENCE</scope>
    <source>
        <strain evidence="9">NBRC 105413</strain>
    </source>
</reference>
<evidence type="ECO:0000256" key="8">
    <source>
        <dbReference type="SAM" id="Phobius"/>
    </source>
</evidence>
<feature type="region of interest" description="Disordered" evidence="7">
    <location>
        <begin position="60"/>
        <end position="95"/>
    </location>
</feature>
<keyword evidence="6 8" id="KW-0472">Membrane</keyword>
<dbReference type="EMBL" id="JANBOH010000496">
    <property type="protein sequence ID" value="KAJ1642069.1"/>
    <property type="molecule type" value="Genomic_DNA"/>
</dbReference>
<evidence type="ECO:0000256" key="2">
    <source>
        <dbReference type="ARBA" id="ARBA00007475"/>
    </source>
</evidence>
<keyword evidence="5 8" id="KW-1133">Transmembrane helix</keyword>
<proteinExistence type="inferred from homology"/>
<keyword evidence="10" id="KW-1185">Reference proteome</keyword>
<gene>
    <name evidence="9" type="ORF">LPJ64_006050</name>
</gene>
<evidence type="ECO:0000313" key="9">
    <source>
        <dbReference type="EMBL" id="KAJ1642069.1"/>
    </source>
</evidence>
<dbReference type="AlphaFoldDB" id="A0A9W7XD83"/>
<comment type="subcellular location">
    <subcellularLocation>
        <location evidence="1">Endoplasmic reticulum membrane</location>
        <topology evidence="1">Multi-pass membrane protein</topology>
    </subcellularLocation>
</comment>
<organism evidence="9 10">
    <name type="scientific">Coemansia asiatica</name>
    <dbReference type="NCBI Taxonomy" id="1052880"/>
    <lineage>
        <taxon>Eukaryota</taxon>
        <taxon>Fungi</taxon>
        <taxon>Fungi incertae sedis</taxon>
        <taxon>Zoopagomycota</taxon>
        <taxon>Kickxellomycotina</taxon>
        <taxon>Kickxellomycetes</taxon>
        <taxon>Kickxellales</taxon>
        <taxon>Kickxellaceae</taxon>
        <taxon>Coemansia</taxon>
    </lineage>
</organism>
<feature type="transmembrane region" description="Helical" evidence="8">
    <location>
        <begin position="108"/>
        <end position="129"/>
    </location>
</feature>
<sequence length="361" mass="39756">MFVSKRRAGDNSSDGENDSGELWISPKISRATTPQTDDFLSTQPAPAVLRQTYSETKHTDMLASVGRQKVHSQRKAHVRRKQQQHQQQQQNDVQGEARLSGARIAAWYVPRVVILFLIGWLWSVVVQLMHAQQRSPDPSRGGSVLGVDDSSDSDDSDMEFPYESLFGWRSLDSGDLTRDLIGRVLGQSAWCNGASGLLTVLVGLAYPYLDYKWQTFAKHRPGWNNVLRCAGGFLGVNYAAMKLPFQSANQSALILLIISSGLWTVCDGTLNGWLLSMNASLMATWLLLDHALTNLDELLTRDDYLGLLSCLPSVLFTYCIMTGCIGRRLASGSPLWPRPSIASQSTNAFRAVSSSSATGLI</sequence>
<evidence type="ECO:0000256" key="3">
    <source>
        <dbReference type="ARBA" id="ARBA00022692"/>
    </source>
</evidence>
<evidence type="ECO:0000256" key="4">
    <source>
        <dbReference type="ARBA" id="ARBA00022824"/>
    </source>
</evidence>
<feature type="region of interest" description="Disordered" evidence="7">
    <location>
        <begin position="134"/>
        <end position="156"/>
    </location>
</feature>
<feature type="transmembrane region" description="Helical" evidence="8">
    <location>
        <begin position="187"/>
        <end position="209"/>
    </location>
</feature>
<feature type="compositionally biased region" description="Basic residues" evidence="7">
    <location>
        <begin position="68"/>
        <end position="83"/>
    </location>
</feature>
<dbReference type="PANTHER" id="PTHR15301">
    <property type="entry name" value="INSULIN-INDUCED GENE 1"/>
    <property type="match status" value="1"/>
</dbReference>
<comment type="caution">
    <text evidence="9">The sequence shown here is derived from an EMBL/GenBank/DDBJ whole genome shotgun (WGS) entry which is preliminary data.</text>
</comment>
<feature type="region of interest" description="Disordered" evidence="7">
    <location>
        <begin position="1"/>
        <end position="28"/>
    </location>
</feature>
<dbReference type="GO" id="GO:0016126">
    <property type="term" value="P:sterol biosynthetic process"/>
    <property type="evidence" value="ECO:0007669"/>
    <property type="project" value="TreeGrafter"/>
</dbReference>
<evidence type="ECO:0000256" key="6">
    <source>
        <dbReference type="ARBA" id="ARBA00023136"/>
    </source>
</evidence>
<evidence type="ECO:0000256" key="7">
    <source>
        <dbReference type="SAM" id="MobiDB-lite"/>
    </source>
</evidence>
<dbReference type="Pfam" id="PF07281">
    <property type="entry name" value="INSIG"/>
    <property type="match status" value="1"/>
</dbReference>
<dbReference type="InterPro" id="IPR025929">
    <property type="entry name" value="INSIG_fam"/>
</dbReference>
<evidence type="ECO:0000256" key="5">
    <source>
        <dbReference type="ARBA" id="ARBA00022989"/>
    </source>
</evidence>
<dbReference type="Proteomes" id="UP001145021">
    <property type="component" value="Unassembled WGS sequence"/>
</dbReference>
<name>A0A9W7XD83_9FUNG</name>
<evidence type="ECO:0000256" key="1">
    <source>
        <dbReference type="ARBA" id="ARBA00004477"/>
    </source>
</evidence>
<protein>
    <submittedName>
        <fullName evidence="9">Uncharacterized protein</fullName>
    </submittedName>
</protein>
<feature type="transmembrane region" description="Helical" evidence="8">
    <location>
        <begin position="247"/>
        <end position="266"/>
    </location>
</feature>
<keyword evidence="4" id="KW-0256">Endoplasmic reticulum</keyword>